<evidence type="ECO:0000313" key="2">
    <source>
        <dbReference type="EMBL" id="RDW22851.1"/>
    </source>
</evidence>
<dbReference type="EMBL" id="KZ859143">
    <property type="protein sequence ID" value="RDW22851.1"/>
    <property type="molecule type" value="Genomic_DNA"/>
</dbReference>
<evidence type="ECO:0000256" key="1">
    <source>
        <dbReference type="SAM" id="MobiDB-lite"/>
    </source>
</evidence>
<proteinExistence type="predicted"/>
<feature type="region of interest" description="Disordered" evidence="1">
    <location>
        <begin position="1"/>
        <end position="43"/>
    </location>
</feature>
<sequence length="64" mass="6167">METSGDGSDVQPQSTLRVDSTGGSSAVPQSPQATAPADHPAQANGASQLVAGALAALPILAALL</sequence>
<dbReference type="AlphaFoldDB" id="A0A371BXN4"/>
<reference evidence="2 3" key="1">
    <citation type="submission" date="2018-07" db="EMBL/GenBank/DDBJ databases">
        <title>Draft Genome Assemblies for Five Robust Yarrowia lipolytica Strains Exhibiting High Lipid Production and Pentose Sugar Utilization and Sugar Alcohol Secretion from Undetoxified Lignocellulosic Biomass Hydrolysates.</title>
        <authorList>
            <consortium name="DOE Joint Genome Institute"/>
            <person name="Walker C."/>
            <person name="Ryu S."/>
            <person name="Na H."/>
            <person name="Zane M."/>
            <person name="LaButti K."/>
            <person name="Lipzen A."/>
            <person name="Haridas S."/>
            <person name="Barry K."/>
            <person name="Grigoriev I.V."/>
            <person name="Quarterman J."/>
            <person name="Slininger P."/>
            <person name="Dien B."/>
            <person name="Trinh C.T."/>
        </authorList>
    </citation>
    <scope>NUCLEOTIDE SEQUENCE [LARGE SCALE GENOMIC DNA]</scope>
    <source>
        <strain evidence="2 3">YB392</strain>
    </source>
</reference>
<name>A0A371BXN4_YARLL</name>
<protein>
    <submittedName>
        <fullName evidence="2">Uncharacterized protein</fullName>
    </submittedName>
</protein>
<feature type="compositionally biased region" description="Polar residues" evidence="1">
    <location>
        <begin position="1"/>
        <end position="33"/>
    </location>
</feature>
<organism evidence="2 3">
    <name type="scientific">Yarrowia lipolytica</name>
    <name type="common">Candida lipolytica</name>
    <dbReference type="NCBI Taxonomy" id="4952"/>
    <lineage>
        <taxon>Eukaryota</taxon>
        <taxon>Fungi</taxon>
        <taxon>Dikarya</taxon>
        <taxon>Ascomycota</taxon>
        <taxon>Saccharomycotina</taxon>
        <taxon>Dipodascomycetes</taxon>
        <taxon>Dipodascales</taxon>
        <taxon>Dipodascales incertae sedis</taxon>
        <taxon>Yarrowia</taxon>
    </lineage>
</organism>
<evidence type="ECO:0000313" key="3">
    <source>
        <dbReference type="Proteomes" id="UP000256601"/>
    </source>
</evidence>
<gene>
    <name evidence="2" type="ORF">B0I71DRAFT_155787</name>
</gene>
<dbReference type="Proteomes" id="UP000256601">
    <property type="component" value="Unassembled WGS sequence"/>
</dbReference>
<accession>A0A371BXN4</accession>